<dbReference type="SUPFAM" id="SSF48452">
    <property type="entry name" value="TPR-like"/>
    <property type="match status" value="3"/>
</dbReference>
<dbReference type="SMART" id="SM00044">
    <property type="entry name" value="CYCc"/>
    <property type="match status" value="1"/>
</dbReference>
<evidence type="ECO:0000256" key="4">
    <source>
        <dbReference type="SAM" id="Coils"/>
    </source>
</evidence>
<dbReference type="RefSeq" id="WP_386767918.1">
    <property type="nucleotide sequence ID" value="NZ_JBHSTI010000008.1"/>
</dbReference>
<evidence type="ECO:0000313" key="6">
    <source>
        <dbReference type="EMBL" id="MFC6239122.1"/>
    </source>
</evidence>
<dbReference type="SMART" id="SM00028">
    <property type="entry name" value="TPR"/>
    <property type="match status" value="3"/>
</dbReference>
<proteinExistence type="predicted"/>
<keyword evidence="3" id="KW-0802">TPR repeat</keyword>
<evidence type="ECO:0000256" key="2">
    <source>
        <dbReference type="ARBA" id="ARBA00022840"/>
    </source>
</evidence>
<dbReference type="Pfam" id="PF13424">
    <property type="entry name" value="TPR_12"/>
    <property type="match status" value="1"/>
</dbReference>
<dbReference type="Gene3D" id="1.25.40.10">
    <property type="entry name" value="Tetratricopeptide repeat domain"/>
    <property type="match status" value="2"/>
</dbReference>
<sequence length="1252" mass="134297">MTDLRRHVPRIALEWDDAAPGASWQNVDATLVFADISGFTALTERLARRGRIGAEELIETLNRVFGGMLTQAGARGGELLKFGGDALLFTFRGDDHAVRACAAAVDMRIALRDASSIPTSVGRLKLRMSVGIHSGPVDFFLVGAPTRELLILGPAATATADAEKLANAGEIVVTPDTAARLPRGATRPRDDGALLLRWRSVAPPLRAPDPVPTVDGDRLRALFPQALGDYLGERVPDPEHKIATIAFARFSGTDALLSGPGPEAVAEALDGTVSVFMRAMNDEGVTLLATDLDSDGGKLFMGSGVPYSSEDDEGRMLRAMRRVLDVGTPLPLQIGVNRGHVFAAEVGTVDRAAYSAMGDTTNTAARIMGKAPHGVLFAHPTVLERSRTLFATTPAGPFPMKGKTVPVPVHSVGEETGTRGTGAGTSLPLLGRDAELDAIRSNVGRMLMGDGGVVVVSGGTGTGKTRVVAEALAGFDVRTITVRAEPYGATAPYRVLRDPVRALLDVERGTHDEMADAVRAGVRRLAPELLSFAPLLGDVVTVSMPETPEVRAIEPRFRPDRIADLILRLVETTFPGPLLLRVEEGHWADAASAHVLARFAAEAPRRPWALLVTRRDEGGFDPAGERVDLEPLDDDVIRRLVIAATAATPMRPHEIDEVVRRAGGNPLFVEEITRVFQEVGSLDSVPENLHSALDAQIDALDPHSRRILRYASVLGRSFRTEVLNETIRSDELVVDAATLSRLESFLEPDGSGRLRFRNGMIRDAAYEGLAYRLRAKLHAAAGRAVEKLSEDLEADSDTLSLHFWRGGDDAATWRYSRLAGDRAARAYANADAAVLYERALDAGRRVAEVPDLDKRDLYRRLGEVRDLAGMYEQSLDAFRLALRLSQSDPLMSATLLRQRAQVRQRSGAFGPALAELSKAEKLLDGETALDARRARVRLRSVRAGIRLEQERLQDALAIAETLLDEARETGEFEALEQALLTMDVAAFQLGDTSVGERTREALTVMDARGNSLRAFAAHGNLGGFAYYAGRWDEAVESFAAGRAAAQEVGDVVGAAIVALSLGEVLASQRRFDEADFVLTDAVRVLRVSGVPAFAAYGEVHRARVLLGRGDVEGAERHAQDAELELVALGQKVSALEAALVRVEALTRQGRTEDALTLLESNAGSATGEGVALQPRINLERARAHSAQGRYDDALAEAAAGVALADQYSLPFERAQLLRLQADVLAQSGDPEAARAAGADAAAVLQQLGVLDA</sequence>
<gene>
    <name evidence="6" type="ORF">ACFQGU_14660</name>
</gene>
<keyword evidence="1" id="KW-0547">Nucleotide-binding</keyword>
<dbReference type="Gene3D" id="3.30.70.1230">
    <property type="entry name" value="Nucleotide cyclase"/>
    <property type="match status" value="2"/>
</dbReference>
<keyword evidence="7" id="KW-1185">Reference proteome</keyword>
<dbReference type="InterPro" id="IPR011990">
    <property type="entry name" value="TPR-like_helical_dom_sf"/>
</dbReference>
<dbReference type="InterPro" id="IPR019734">
    <property type="entry name" value="TPR_rpt"/>
</dbReference>
<dbReference type="SUPFAM" id="SSF55073">
    <property type="entry name" value="Nucleotide cyclase"/>
    <property type="match status" value="2"/>
</dbReference>
<dbReference type="Pfam" id="PF13191">
    <property type="entry name" value="AAA_16"/>
    <property type="match status" value="1"/>
</dbReference>
<evidence type="ECO:0000256" key="3">
    <source>
        <dbReference type="PROSITE-ProRule" id="PRU00339"/>
    </source>
</evidence>
<feature type="domain" description="Guanylate cyclase" evidence="5">
    <location>
        <begin position="244"/>
        <end position="368"/>
    </location>
</feature>
<dbReference type="SUPFAM" id="SSF52540">
    <property type="entry name" value="P-loop containing nucleoside triphosphate hydrolases"/>
    <property type="match status" value="1"/>
</dbReference>
<dbReference type="PROSITE" id="PS50125">
    <property type="entry name" value="GUANYLATE_CYCLASE_2"/>
    <property type="match status" value="2"/>
</dbReference>
<dbReference type="InterPro" id="IPR041664">
    <property type="entry name" value="AAA_16"/>
</dbReference>
<comment type="caution">
    <text evidence="6">The sequence shown here is derived from an EMBL/GenBank/DDBJ whole genome shotgun (WGS) entry which is preliminary data.</text>
</comment>
<dbReference type="InterPro" id="IPR029787">
    <property type="entry name" value="Nucleotide_cyclase"/>
</dbReference>
<protein>
    <submittedName>
        <fullName evidence="6">Adenylate/guanylate cyclase domain-containing protein</fullName>
    </submittedName>
</protein>
<name>A0ABW1T5H7_9ACTN</name>
<keyword evidence="4" id="KW-0175">Coiled coil</keyword>
<dbReference type="InterPro" id="IPR027417">
    <property type="entry name" value="P-loop_NTPase"/>
</dbReference>
<organism evidence="6 7">
    <name type="scientific">Longivirga aurantiaca</name>
    <dbReference type="NCBI Taxonomy" id="1837743"/>
    <lineage>
        <taxon>Bacteria</taxon>
        <taxon>Bacillati</taxon>
        <taxon>Actinomycetota</taxon>
        <taxon>Actinomycetes</taxon>
        <taxon>Sporichthyales</taxon>
        <taxon>Sporichthyaceae</taxon>
        <taxon>Longivirga</taxon>
    </lineage>
</organism>
<dbReference type="CDD" id="cd07302">
    <property type="entry name" value="CHD"/>
    <property type="match status" value="2"/>
</dbReference>
<feature type="repeat" description="TPR" evidence="3">
    <location>
        <begin position="855"/>
        <end position="888"/>
    </location>
</feature>
<reference evidence="7" key="1">
    <citation type="journal article" date="2019" name="Int. J. Syst. Evol. Microbiol.">
        <title>The Global Catalogue of Microorganisms (GCM) 10K type strain sequencing project: providing services to taxonomists for standard genome sequencing and annotation.</title>
        <authorList>
            <consortium name="The Broad Institute Genomics Platform"/>
            <consortium name="The Broad Institute Genome Sequencing Center for Infectious Disease"/>
            <person name="Wu L."/>
            <person name="Ma J."/>
        </authorList>
    </citation>
    <scope>NUCLEOTIDE SEQUENCE [LARGE SCALE GENOMIC DNA]</scope>
    <source>
        <strain evidence="7">CGMCC 4.7317</strain>
    </source>
</reference>
<accession>A0ABW1T5H7</accession>
<keyword evidence="2" id="KW-0067">ATP-binding</keyword>
<dbReference type="PROSITE" id="PS50005">
    <property type="entry name" value="TPR"/>
    <property type="match status" value="1"/>
</dbReference>
<dbReference type="InterPro" id="IPR001054">
    <property type="entry name" value="A/G_cyclase"/>
</dbReference>
<evidence type="ECO:0000313" key="7">
    <source>
        <dbReference type="Proteomes" id="UP001596138"/>
    </source>
</evidence>
<dbReference type="PANTHER" id="PTHR16305:SF28">
    <property type="entry name" value="GUANYLATE CYCLASE DOMAIN-CONTAINING PROTEIN"/>
    <property type="match status" value="1"/>
</dbReference>
<dbReference type="Proteomes" id="UP001596138">
    <property type="component" value="Unassembled WGS sequence"/>
</dbReference>
<feature type="domain" description="Guanylate cyclase" evidence="5">
    <location>
        <begin position="30"/>
        <end position="163"/>
    </location>
</feature>
<feature type="coiled-coil region" evidence="4">
    <location>
        <begin position="1111"/>
        <end position="1138"/>
    </location>
</feature>
<dbReference type="EMBL" id="JBHSTI010000008">
    <property type="protein sequence ID" value="MFC6239122.1"/>
    <property type="molecule type" value="Genomic_DNA"/>
</dbReference>
<evidence type="ECO:0000259" key="5">
    <source>
        <dbReference type="PROSITE" id="PS50125"/>
    </source>
</evidence>
<dbReference type="PANTHER" id="PTHR16305">
    <property type="entry name" value="TESTICULAR SOLUBLE ADENYLYL CYCLASE"/>
    <property type="match status" value="1"/>
</dbReference>
<evidence type="ECO:0000256" key="1">
    <source>
        <dbReference type="ARBA" id="ARBA00022741"/>
    </source>
</evidence>
<dbReference type="Pfam" id="PF00211">
    <property type="entry name" value="Guanylate_cyc"/>
    <property type="match status" value="2"/>
</dbReference>